<keyword evidence="2" id="KW-0472">Membrane</keyword>
<sequence>MQKKDVEIWQKSFSILGQIFVPVIASSFIIDPIYAQGASTFALQMLSLAQSEVKQKRVESLMFGLEDLLKKHDENFKFEKANVQEVRDLLETAIINASRASSETKIDRLRKVLFGHIIDPQPIDYTSRFLDLAVRLNDDQVKILNVYFDTEYQLAPLREELANIGEILKKSEKVELKIVNPNLGASIKQKEIFLKKKKETEKRQDDLQLEYENIINTRRRYNSKYDPDTFQFLFNDMRVLGIVYNPAEGRISNTGDSSYYHCTALGKGFVKYLKEEV</sequence>
<dbReference type="RefSeq" id="WP_151888946.1">
    <property type="nucleotide sequence ID" value="NZ_VNIK02000001.1"/>
</dbReference>
<gene>
    <name evidence="3" type="ORF">FOT42_002275</name>
</gene>
<evidence type="ECO:0000313" key="3">
    <source>
        <dbReference type="EMBL" id="KAB5491800.1"/>
    </source>
</evidence>
<keyword evidence="2" id="KW-0812">Transmembrane</keyword>
<keyword evidence="2" id="KW-1133">Transmembrane helix</keyword>
<accession>A0A5N5J6V0</accession>
<keyword evidence="1" id="KW-0175">Coiled coil</keyword>
<evidence type="ECO:0000313" key="4">
    <source>
        <dbReference type="Proteomes" id="UP000319204"/>
    </source>
</evidence>
<feature type="transmembrane region" description="Helical" evidence="2">
    <location>
        <begin position="12"/>
        <end position="30"/>
    </location>
</feature>
<keyword evidence="4" id="KW-1185">Reference proteome</keyword>
<dbReference type="AlphaFoldDB" id="A0A5N5J6V0"/>
<dbReference type="EMBL" id="VNIK02000001">
    <property type="protein sequence ID" value="KAB5491800.1"/>
    <property type="molecule type" value="Genomic_DNA"/>
</dbReference>
<dbReference type="Proteomes" id="UP000319204">
    <property type="component" value="Unassembled WGS sequence"/>
</dbReference>
<protein>
    <submittedName>
        <fullName evidence="3">Uncharacterized protein</fullName>
    </submittedName>
</protein>
<comment type="caution">
    <text evidence="3">The sequence shown here is derived from an EMBL/GenBank/DDBJ whole genome shotgun (WGS) entry which is preliminary data.</text>
</comment>
<dbReference type="OrthoDB" id="787297at2"/>
<proteinExistence type="predicted"/>
<evidence type="ECO:0000256" key="1">
    <source>
        <dbReference type="SAM" id="Coils"/>
    </source>
</evidence>
<name>A0A5N5J6V0_9FLAO</name>
<evidence type="ECO:0000256" key="2">
    <source>
        <dbReference type="SAM" id="Phobius"/>
    </source>
</evidence>
<reference evidence="3" key="1">
    <citation type="submission" date="2019-10" db="EMBL/GenBank/DDBJ databases">
        <title>Muricauda hadale sp. nov., a piezophilic bacterium isolated from hadopelagic water of the Mariana Trench.</title>
        <authorList>
            <person name="Wei Y."/>
        </authorList>
    </citation>
    <scope>NUCLEOTIDE SEQUENCE [LARGE SCALE GENOMIC DNA]</scope>
    <source>
        <strain evidence="3">MT-229</strain>
    </source>
</reference>
<feature type="coiled-coil region" evidence="1">
    <location>
        <begin position="190"/>
        <end position="217"/>
    </location>
</feature>
<organism evidence="3 4">
    <name type="scientific">Flagellimonas hadalis</name>
    <dbReference type="NCBI Taxonomy" id="2597517"/>
    <lineage>
        <taxon>Bacteria</taxon>
        <taxon>Pseudomonadati</taxon>
        <taxon>Bacteroidota</taxon>
        <taxon>Flavobacteriia</taxon>
        <taxon>Flavobacteriales</taxon>
        <taxon>Flavobacteriaceae</taxon>
        <taxon>Flagellimonas</taxon>
    </lineage>
</organism>